<proteinExistence type="predicted"/>
<dbReference type="Pfam" id="PF01425">
    <property type="entry name" value="Amidase"/>
    <property type="match status" value="1"/>
</dbReference>
<dbReference type="InterPro" id="IPR052739">
    <property type="entry name" value="FAAH2"/>
</dbReference>
<protein>
    <submittedName>
        <fullName evidence="2">1-carboxybiuret hydrolase subunit AtzE</fullName>
        <ecNumber evidence="2">3.5.1.131</ecNumber>
    </submittedName>
</protein>
<dbReference type="PIRSF" id="PIRSF001221">
    <property type="entry name" value="Amidase_fungi"/>
    <property type="match status" value="1"/>
</dbReference>
<dbReference type="GO" id="GO:0016787">
    <property type="term" value="F:hydrolase activity"/>
    <property type="evidence" value="ECO:0007669"/>
    <property type="project" value="UniProtKB-KW"/>
</dbReference>
<evidence type="ECO:0000259" key="1">
    <source>
        <dbReference type="Pfam" id="PF01425"/>
    </source>
</evidence>
<dbReference type="EC" id="3.5.1.131" evidence="2"/>
<keyword evidence="3" id="KW-1185">Reference proteome</keyword>
<reference evidence="2 3" key="1">
    <citation type="submission" date="2021-08" db="EMBL/GenBank/DDBJ databases">
        <authorList>
            <person name="Peeters C."/>
        </authorList>
    </citation>
    <scope>NUCLEOTIDE SEQUENCE [LARGE SCALE GENOMIC DNA]</scope>
    <source>
        <strain evidence="2 3">LMG 21510</strain>
    </source>
</reference>
<comment type="caution">
    <text evidence="2">The sequence shown here is derived from an EMBL/GenBank/DDBJ whole genome shotgun (WGS) entry which is preliminary data.</text>
</comment>
<dbReference type="Proteomes" id="UP000721236">
    <property type="component" value="Unassembled WGS sequence"/>
</dbReference>
<evidence type="ECO:0000313" key="3">
    <source>
        <dbReference type="Proteomes" id="UP000721236"/>
    </source>
</evidence>
<dbReference type="PANTHER" id="PTHR43372">
    <property type="entry name" value="FATTY-ACID AMIDE HYDROLASE"/>
    <property type="match status" value="1"/>
</dbReference>
<evidence type="ECO:0000313" key="2">
    <source>
        <dbReference type="EMBL" id="CAG9168511.1"/>
    </source>
</evidence>
<feature type="domain" description="Amidase" evidence="1">
    <location>
        <begin position="42"/>
        <end position="473"/>
    </location>
</feature>
<dbReference type="SUPFAM" id="SSF75304">
    <property type="entry name" value="Amidase signature (AS) enzymes"/>
    <property type="match status" value="1"/>
</dbReference>
<dbReference type="Gene3D" id="3.90.1300.10">
    <property type="entry name" value="Amidase signature (AS) domain"/>
    <property type="match status" value="1"/>
</dbReference>
<keyword evidence="2" id="KW-0378">Hydrolase</keyword>
<dbReference type="PANTHER" id="PTHR43372:SF4">
    <property type="entry name" value="FATTY-ACID AMIDE HYDROLASE 2"/>
    <property type="match status" value="1"/>
</dbReference>
<dbReference type="InterPro" id="IPR036928">
    <property type="entry name" value="AS_sf"/>
</dbReference>
<accession>A0ABM8WM79</accession>
<dbReference type="InterPro" id="IPR023631">
    <property type="entry name" value="Amidase_dom"/>
</dbReference>
<gene>
    <name evidence="2" type="primary">atzE</name>
    <name evidence="2" type="ORF">LMG21510_01107</name>
</gene>
<sequence>MSLPDFPHAGDGQHEPRYLPMWQAAQWLHEGRASACDLLAWCRQAYEEHHASINAMVIADFDAAREAALRSDHRRQRGEALGALDGIPFSIKESFDVAGWPTTCGSPARRDHRASGDAAVVARLRAAGGVLLGKTNVPLGLRDWQSYNAVYGTTRNPHDPGRTPGGSSGGSAAAVCAGMSVFDIGSDIGSSLRNPAHYCGVFSHKSSLGLVPLRGHGNAPHGFGMQDINVAGPVARSARDLELILRAIAGPDGDDALAFRLDLPPCPRAGLSSFRVAVLPSHPLAEADEEVSGEIVRLGRWLERQGATVQWDVRPEFDASELWRVYVLLLRATTSLHMDDAAFAAALDRAAAATPDDHGYASLQYVGAVLPHRQWLLLQQARERFAQAWRRFFLHHDVMLCPAAVTTAFALDEAGEPWQRQLQVNGRPQPLTSQLFWAGHSGLCGLPSTVAPIGRGRGGMPVGVQIVAARFADLTSIRFAQLLEAAGYAFRPPRASLTARGRTGVGEFPHAAHH</sequence>
<name>A0ABM8WM79_9BURK</name>
<dbReference type="NCBIfam" id="NF004816">
    <property type="entry name" value="PRK06170.1"/>
    <property type="match status" value="1"/>
</dbReference>
<dbReference type="RefSeq" id="WP_224040182.1">
    <property type="nucleotide sequence ID" value="NZ_CAJZAH010000001.1"/>
</dbReference>
<dbReference type="EMBL" id="CAJZAH010000001">
    <property type="protein sequence ID" value="CAG9168511.1"/>
    <property type="molecule type" value="Genomic_DNA"/>
</dbReference>
<organism evidence="2 3">
    <name type="scientific">Cupriavidus respiraculi</name>
    <dbReference type="NCBI Taxonomy" id="195930"/>
    <lineage>
        <taxon>Bacteria</taxon>
        <taxon>Pseudomonadati</taxon>
        <taxon>Pseudomonadota</taxon>
        <taxon>Betaproteobacteria</taxon>
        <taxon>Burkholderiales</taxon>
        <taxon>Burkholderiaceae</taxon>
        <taxon>Cupriavidus</taxon>
    </lineage>
</organism>